<proteinExistence type="predicted"/>
<gene>
    <name evidence="1" type="ORF">S01H4_62057</name>
</gene>
<dbReference type="AlphaFoldDB" id="X1D6L9"/>
<accession>X1D6L9</accession>
<protein>
    <submittedName>
        <fullName evidence="1">Uncharacterized protein</fullName>
    </submittedName>
</protein>
<feature type="non-terminal residue" evidence="1">
    <location>
        <position position="97"/>
    </location>
</feature>
<evidence type="ECO:0000313" key="1">
    <source>
        <dbReference type="EMBL" id="GAH15867.1"/>
    </source>
</evidence>
<comment type="caution">
    <text evidence="1">The sequence shown here is derived from an EMBL/GenBank/DDBJ whole genome shotgun (WGS) entry which is preliminary data.</text>
</comment>
<organism evidence="1">
    <name type="scientific">marine sediment metagenome</name>
    <dbReference type="NCBI Taxonomy" id="412755"/>
    <lineage>
        <taxon>unclassified sequences</taxon>
        <taxon>metagenomes</taxon>
        <taxon>ecological metagenomes</taxon>
    </lineage>
</organism>
<reference evidence="1" key="1">
    <citation type="journal article" date="2014" name="Front. Microbiol.">
        <title>High frequency of phylogenetically diverse reductive dehalogenase-homologous genes in deep subseafloor sedimentary metagenomes.</title>
        <authorList>
            <person name="Kawai M."/>
            <person name="Futagami T."/>
            <person name="Toyoda A."/>
            <person name="Takaki Y."/>
            <person name="Nishi S."/>
            <person name="Hori S."/>
            <person name="Arai W."/>
            <person name="Tsubouchi T."/>
            <person name="Morono Y."/>
            <person name="Uchiyama I."/>
            <person name="Ito T."/>
            <person name="Fujiyama A."/>
            <person name="Inagaki F."/>
            <person name="Takami H."/>
        </authorList>
    </citation>
    <scope>NUCLEOTIDE SEQUENCE</scope>
    <source>
        <strain evidence="1">Expedition CK06-06</strain>
    </source>
</reference>
<dbReference type="EMBL" id="BART01036937">
    <property type="protein sequence ID" value="GAH15867.1"/>
    <property type="molecule type" value="Genomic_DNA"/>
</dbReference>
<name>X1D6L9_9ZZZZ</name>
<sequence length="97" mass="11341">MARGRMLNKKISDSKRVNDLPDGAALLYCWLISHLDCNGCMMGEPELVKYRVFPRRKHLISKIESYLKAMEESVDENDIPLIFRYVVDGERYLWMTG</sequence>